<organism evidence="9 10">
    <name type="scientific">Roseivirga misakiensis</name>
    <dbReference type="NCBI Taxonomy" id="1563681"/>
    <lineage>
        <taxon>Bacteria</taxon>
        <taxon>Pseudomonadati</taxon>
        <taxon>Bacteroidota</taxon>
        <taxon>Cytophagia</taxon>
        <taxon>Cytophagales</taxon>
        <taxon>Roseivirgaceae</taxon>
        <taxon>Roseivirga</taxon>
    </lineage>
</organism>
<dbReference type="PANTHER" id="PTHR20982">
    <property type="entry name" value="RIBOSOME RECYCLING FACTOR"/>
    <property type="match status" value="1"/>
</dbReference>
<evidence type="ECO:0000313" key="9">
    <source>
        <dbReference type="EMBL" id="OEJ99558.1"/>
    </source>
</evidence>
<name>A0A1E5SKB7_9BACT</name>
<protein>
    <recommendedName>
        <fullName evidence="6">Ribosome-recycling factor</fullName>
        <shortName evidence="6">RRF</shortName>
    </recommendedName>
    <alternativeName>
        <fullName evidence="6">Ribosome-releasing factor</fullName>
    </alternativeName>
</protein>
<dbReference type="AlphaFoldDB" id="A0A1E5SKB7"/>
<dbReference type="Gene3D" id="1.10.132.20">
    <property type="entry name" value="Ribosome-recycling factor"/>
    <property type="match status" value="1"/>
</dbReference>
<comment type="caution">
    <text evidence="9">The sequence shown here is derived from an EMBL/GenBank/DDBJ whole genome shotgun (WGS) entry which is preliminary data.</text>
</comment>
<gene>
    <name evidence="6" type="primary">frr</name>
    <name evidence="9" type="ORF">BFP71_08245</name>
</gene>
<keyword evidence="10" id="KW-1185">Reference proteome</keyword>
<dbReference type="EMBL" id="MDGQ01000005">
    <property type="protein sequence ID" value="OEJ99558.1"/>
    <property type="molecule type" value="Genomic_DNA"/>
</dbReference>
<evidence type="ECO:0000256" key="2">
    <source>
        <dbReference type="ARBA" id="ARBA00005912"/>
    </source>
</evidence>
<reference evidence="9 10" key="1">
    <citation type="submission" date="2016-08" db="EMBL/GenBank/DDBJ databases">
        <title>Draft genome of Fabibacter sp. strain SK-8.</title>
        <authorList>
            <person name="Wong S.-K."/>
            <person name="Hamasaki K."/>
            <person name="Yoshizawa S."/>
        </authorList>
    </citation>
    <scope>NUCLEOTIDE SEQUENCE [LARGE SCALE GENOMIC DNA]</scope>
    <source>
        <strain evidence="9 10">SK-8</strain>
    </source>
</reference>
<keyword evidence="4 6" id="KW-0648">Protein biosynthesis</keyword>
<dbReference type="GO" id="GO:0043023">
    <property type="term" value="F:ribosomal large subunit binding"/>
    <property type="evidence" value="ECO:0007669"/>
    <property type="project" value="TreeGrafter"/>
</dbReference>
<evidence type="ECO:0000313" key="10">
    <source>
        <dbReference type="Proteomes" id="UP000095552"/>
    </source>
</evidence>
<comment type="subcellular location">
    <subcellularLocation>
        <location evidence="1 6">Cytoplasm</location>
    </subcellularLocation>
</comment>
<evidence type="ECO:0000256" key="4">
    <source>
        <dbReference type="ARBA" id="ARBA00022917"/>
    </source>
</evidence>
<dbReference type="PANTHER" id="PTHR20982:SF3">
    <property type="entry name" value="MITOCHONDRIAL RIBOSOME RECYCLING FACTOR PSEUDO 1"/>
    <property type="match status" value="1"/>
</dbReference>
<dbReference type="Proteomes" id="UP000095552">
    <property type="component" value="Unassembled WGS sequence"/>
</dbReference>
<evidence type="ECO:0000259" key="8">
    <source>
        <dbReference type="Pfam" id="PF01765"/>
    </source>
</evidence>
<dbReference type="InterPro" id="IPR023584">
    <property type="entry name" value="Ribosome_recyc_fac_dom"/>
</dbReference>
<dbReference type="SUPFAM" id="SSF55194">
    <property type="entry name" value="Ribosome recycling factor, RRF"/>
    <property type="match status" value="1"/>
</dbReference>
<dbReference type="OrthoDB" id="9804006at2"/>
<accession>A0A1E5SKB7</accession>
<dbReference type="Gene3D" id="3.30.1360.40">
    <property type="match status" value="1"/>
</dbReference>
<dbReference type="STRING" id="1563681.BFP71_08245"/>
<comment type="function">
    <text evidence="5 6">Responsible for the release of ribosomes from messenger RNA at the termination of protein biosynthesis. May increase the efficiency of translation by recycling ribosomes from one round of translation to another.</text>
</comment>
<dbReference type="CDD" id="cd00520">
    <property type="entry name" value="RRF"/>
    <property type="match status" value="1"/>
</dbReference>
<evidence type="ECO:0000256" key="5">
    <source>
        <dbReference type="ARBA" id="ARBA00025050"/>
    </source>
</evidence>
<evidence type="ECO:0000256" key="1">
    <source>
        <dbReference type="ARBA" id="ARBA00004496"/>
    </source>
</evidence>
<dbReference type="InterPro" id="IPR036191">
    <property type="entry name" value="RRF_sf"/>
</dbReference>
<dbReference type="GO" id="GO:0006415">
    <property type="term" value="P:translational termination"/>
    <property type="evidence" value="ECO:0007669"/>
    <property type="project" value="UniProtKB-UniRule"/>
</dbReference>
<dbReference type="InterPro" id="IPR002661">
    <property type="entry name" value="Ribosome_recyc_fac"/>
</dbReference>
<evidence type="ECO:0000256" key="7">
    <source>
        <dbReference type="SAM" id="Coils"/>
    </source>
</evidence>
<feature type="coiled-coil region" evidence="7">
    <location>
        <begin position="127"/>
        <end position="183"/>
    </location>
</feature>
<feature type="domain" description="Ribosome recycling factor" evidence="8">
    <location>
        <begin position="23"/>
        <end position="186"/>
    </location>
</feature>
<dbReference type="FunFam" id="3.30.1360.40:FF:000001">
    <property type="entry name" value="Ribosome-recycling factor"/>
    <property type="match status" value="1"/>
</dbReference>
<keyword evidence="3 6" id="KW-0963">Cytoplasm</keyword>
<dbReference type="Pfam" id="PF01765">
    <property type="entry name" value="RRF"/>
    <property type="match status" value="1"/>
</dbReference>
<dbReference type="RefSeq" id="WP_069835020.1">
    <property type="nucleotide sequence ID" value="NZ_MDGQ01000005.1"/>
</dbReference>
<dbReference type="NCBIfam" id="TIGR00496">
    <property type="entry name" value="frr"/>
    <property type="match status" value="1"/>
</dbReference>
<keyword evidence="7" id="KW-0175">Coiled coil</keyword>
<proteinExistence type="inferred from homology"/>
<comment type="similarity">
    <text evidence="2 6">Belongs to the RRF family.</text>
</comment>
<dbReference type="FunFam" id="1.10.132.20:FF:000001">
    <property type="entry name" value="Ribosome-recycling factor"/>
    <property type="match status" value="1"/>
</dbReference>
<dbReference type="HAMAP" id="MF_00040">
    <property type="entry name" value="RRF"/>
    <property type="match status" value="1"/>
</dbReference>
<dbReference type="GO" id="GO:0005737">
    <property type="term" value="C:cytoplasm"/>
    <property type="evidence" value="ECO:0007669"/>
    <property type="project" value="UniProtKB-SubCell"/>
</dbReference>
<sequence>MEEIEIYLETAKEMMEKAVAHSKAELAKIRAGKAMPSMLDGVLVEYYGTPTPINQVASVSTPDARTIFIKPWEKSVLPNVERAIMNSDLGFNPQSDGENIIISVPQLTEERRTQLVKQSKAVTENGKVGVRNARKEANDELRKLLKEGEGVSEDAIKGAEARVQALTDDFAKKLDELLELKEADIMTI</sequence>
<evidence type="ECO:0000256" key="3">
    <source>
        <dbReference type="ARBA" id="ARBA00022490"/>
    </source>
</evidence>
<evidence type="ECO:0000256" key="6">
    <source>
        <dbReference type="HAMAP-Rule" id="MF_00040"/>
    </source>
</evidence>